<keyword evidence="1" id="KW-1133">Transmembrane helix</keyword>
<keyword evidence="1" id="KW-0812">Transmembrane</keyword>
<name>A0A2A9CUY4_9ACTN</name>
<dbReference type="Pfam" id="PF11303">
    <property type="entry name" value="DUF3105"/>
    <property type="match status" value="1"/>
</dbReference>
<dbReference type="InterPro" id="IPR021454">
    <property type="entry name" value="DUF3105"/>
</dbReference>
<dbReference type="AlphaFoldDB" id="A0A2A9CUY4"/>
<keyword evidence="1" id="KW-0472">Membrane</keyword>
<evidence type="ECO:0000313" key="3">
    <source>
        <dbReference type="Proteomes" id="UP000226079"/>
    </source>
</evidence>
<gene>
    <name evidence="2" type="ORF">ATK74_2535</name>
</gene>
<dbReference type="Proteomes" id="UP000226079">
    <property type="component" value="Unassembled WGS sequence"/>
</dbReference>
<reference evidence="2 3" key="1">
    <citation type="submission" date="2017-10" db="EMBL/GenBank/DDBJ databases">
        <title>Sequencing the genomes of 1000 actinobacteria strains.</title>
        <authorList>
            <person name="Klenk H.-P."/>
        </authorList>
    </citation>
    <scope>NUCLEOTIDE SEQUENCE [LARGE SCALE GENOMIC DNA]</scope>
    <source>
        <strain evidence="2 3">DSM 15597</strain>
    </source>
</reference>
<sequence length="206" mass="21884">MPQNPSPNSRPTALREAVVAQQRRKRRRWILMWVAIGVAVVVVITGAGVLLSRPPVATADTTGTVTYPDLARGHVSTPVVYAQVPPAGGDHAEEWQNCGVYTAPVQSENAVHSLEHGAIWVTYRPDLAPDQVQVLQAAVKTQPYGLLSPFPGLPAPVVATVWGVQLKVQSATDPQLASFIAKYADASQAPEPRGECTGGIGAPTDR</sequence>
<evidence type="ECO:0000313" key="2">
    <source>
        <dbReference type="EMBL" id="PFG17956.1"/>
    </source>
</evidence>
<keyword evidence="3" id="KW-1185">Reference proteome</keyword>
<feature type="transmembrane region" description="Helical" evidence="1">
    <location>
        <begin position="30"/>
        <end position="51"/>
    </location>
</feature>
<dbReference type="EMBL" id="PDJC01000001">
    <property type="protein sequence ID" value="PFG17956.1"/>
    <property type="molecule type" value="Genomic_DNA"/>
</dbReference>
<organism evidence="2 3">
    <name type="scientific">Propionicimonas paludicola</name>
    <dbReference type="NCBI Taxonomy" id="185243"/>
    <lineage>
        <taxon>Bacteria</taxon>
        <taxon>Bacillati</taxon>
        <taxon>Actinomycetota</taxon>
        <taxon>Actinomycetes</taxon>
        <taxon>Propionibacteriales</taxon>
        <taxon>Nocardioidaceae</taxon>
        <taxon>Propionicimonas</taxon>
    </lineage>
</organism>
<dbReference type="OrthoDB" id="164831at2"/>
<protein>
    <submittedName>
        <fullName evidence="2">Uncharacterized protein DUF3105</fullName>
    </submittedName>
</protein>
<proteinExistence type="predicted"/>
<accession>A0A2A9CUY4</accession>
<comment type="caution">
    <text evidence="2">The sequence shown here is derived from an EMBL/GenBank/DDBJ whole genome shotgun (WGS) entry which is preliminary data.</text>
</comment>
<evidence type="ECO:0000256" key="1">
    <source>
        <dbReference type="SAM" id="Phobius"/>
    </source>
</evidence>